<dbReference type="GO" id="GO:0046872">
    <property type="term" value="F:metal ion binding"/>
    <property type="evidence" value="ECO:0007669"/>
    <property type="project" value="UniProtKB-KW"/>
</dbReference>
<dbReference type="GO" id="GO:0008299">
    <property type="term" value="P:isoprenoid biosynthetic process"/>
    <property type="evidence" value="ECO:0007669"/>
    <property type="project" value="InterPro"/>
</dbReference>
<dbReference type="Gene3D" id="1.10.600.10">
    <property type="entry name" value="Farnesyl Diphosphate Synthase"/>
    <property type="match status" value="1"/>
</dbReference>
<evidence type="ECO:0000313" key="3">
    <source>
        <dbReference type="EMBL" id="EFZ10334.1"/>
    </source>
</evidence>
<dbReference type="PANTHER" id="PTHR12001">
    <property type="entry name" value="GERANYLGERANYL PYROPHOSPHATE SYNTHASE"/>
    <property type="match status" value="1"/>
</dbReference>
<sequence length="189" mass="22047">MNLTKKIAQKGFGKEIYFIHTTLLRLDDIQDKATYRGDFPIANSIYGIGNTINAANYAQMNALEKMGTIHPEVNNCILYLGQGLDMYWKENYICPTEEEYKMVARKCGWFPKLAYKLIKLFSLYEEDLSPLINVIALYYQIYDNYCNLCQETNDDHNYFSDLSEGKFSFPVIHEITRNPKDKQILSILY</sequence>
<keyword evidence="2" id="KW-0460">Magnesium</keyword>
<dbReference type="SUPFAM" id="SSF48576">
    <property type="entry name" value="Terpenoid synthases"/>
    <property type="match status" value="1"/>
</dbReference>
<dbReference type="HOGENOM" id="CLU_014015_6_0_1"/>
<evidence type="ECO:0000256" key="1">
    <source>
        <dbReference type="ARBA" id="ARBA00022723"/>
    </source>
</evidence>
<reference evidence="3" key="1">
    <citation type="journal article" date="2011" name="Proc. Natl. Acad. Sci. U.S.A.">
        <title>The genome of the fire ant Solenopsis invicta.</title>
        <authorList>
            <person name="Wurm Y."/>
            <person name="Wang J."/>
            <person name="Riba-Grognuz O."/>
            <person name="Corona M."/>
            <person name="Nygaard S."/>
            <person name="Hunt B.G."/>
            <person name="Ingram K.K."/>
            <person name="Falquet L."/>
            <person name="Nipitwattanaphon M."/>
            <person name="Gotzek D."/>
            <person name="Dijkstra M.B."/>
            <person name="Oettler J."/>
            <person name="Comtesse F."/>
            <person name="Shih C.J."/>
            <person name="Wu W.J."/>
            <person name="Yang C.C."/>
            <person name="Thomas J."/>
            <person name="Beaudoing E."/>
            <person name="Pradervand S."/>
            <person name="Flegel V."/>
            <person name="Cook E.D."/>
            <person name="Fabbretti R."/>
            <person name="Stockinger H."/>
            <person name="Long L."/>
            <person name="Farmerie W.G."/>
            <person name="Oakey J."/>
            <person name="Boomsma J.J."/>
            <person name="Pamilo P."/>
            <person name="Yi S.V."/>
            <person name="Heinze J."/>
            <person name="Goodisman M.A."/>
            <person name="Farinelli L."/>
            <person name="Harshman K."/>
            <person name="Hulo N."/>
            <person name="Cerutti L."/>
            <person name="Xenarios I."/>
            <person name="Shoemaker D."/>
            <person name="Keller L."/>
        </authorList>
    </citation>
    <scope>NUCLEOTIDE SEQUENCE [LARGE SCALE GENOMIC DNA]</scope>
</reference>
<gene>
    <name evidence="3" type="ORF">SINV_11576</name>
</gene>
<dbReference type="InterPro" id="IPR000092">
    <property type="entry name" value="Polyprenyl_synt"/>
</dbReference>
<dbReference type="PANTHER" id="PTHR12001:SF44">
    <property type="entry name" value="GERANYLGERANYL PYROPHOSPHATE SYNTHASE"/>
    <property type="match status" value="1"/>
</dbReference>
<organism>
    <name type="scientific">Solenopsis invicta</name>
    <name type="common">Red imported fire ant</name>
    <name type="synonym">Solenopsis wagneri</name>
    <dbReference type="NCBI Taxonomy" id="13686"/>
    <lineage>
        <taxon>Eukaryota</taxon>
        <taxon>Metazoa</taxon>
        <taxon>Ecdysozoa</taxon>
        <taxon>Arthropoda</taxon>
        <taxon>Hexapoda</taxon>
        <taxon>Insecta</taxon>
        <taxon>Pterygota</taxon>
        <taxon>Neoptera</taxon>
        <taxon>Endopterygota</taxon>
        <taxon>Hymenoptera</taxon>
        <taxon>Apocrita</taxon>
        <taxon>Aculeata</taxon>
        <taxon>Formicoidea</taxon>
        <taxon>Formicidae</taxon>
        <taxon>Myrmicinae</taxon>
        <taxon>Solenopsis</taxon>
    </lineage>
</organism>
<keyword evidence="1" id="KW-0479">Metal-binding</keyword>
<dbReference type="EMBL" id="GL769701">
    <property type="protein sequence ID" value="EFZ10334.1"/>
    <property type="molecule type" value="Genomic_DNA"/>
</dbReference>
<dbReference type="AlphaFoldDB" id="E9JA19"/>
<dbReference type="GO" id="GO:0004659">
    <property type="term" value="F:prenyltransferase activity"/>
    <property type="evidence" value="ECO:0007669"/>
    <property type="project" value="InterPro"/>
</dbReference>
<dbReference type="InterPro" id="IPR008949">
    <property type="entry name" value="Isoprenoid_synthase_dom_sf"/>
</dbReference>
<proteinExistence type="predicted"/>
<feature type="non-terminal residue" evidence="3">
    <location>
        <position position="189"/>
    </location>
</feature>
<accession>E9JA19</accession>
<protein>
    <submittedName>
        <fullName evidence="3">Uncharacterized protein</fullName>
    </submittedName>
</protein>
<name>E9JA19_SOLIN</name>
<dbReference type="Pfam" id="PF00348">
    <property type="entry name" value="polyprenyl_synt"/>
    <property type="match status" value="1"/>
</dbReference>
<dbReference type="GO" id="GO:0042811">
    <property type="term" value="P:pheromone biosynthetic process"/>
    <property type="evidence" value="ECO:0007669"/>
    <property type="project" value="UniProtKB-ARBA"/>
</dbReference>
<evidence type="ECO:0000256" key="2">
    <source>
        <dbReference type="ARBA" id="ARBA00022842"/>
    </source>
</evidence>